<name>A0ACC2D264_DIPCM</name>
<protein>
    <submittedName>
        <fullName evidence="1">Uncharacterized protein</fullName>
    </submittedName>
</protein>
<accession>A0ACC2D264</accession>
<evidence type="ECO:0000313" key="2">
    <source>
        <dbReference type="Proteomes" id="UP001162992"/>
    </source>
</evidence>
<gene>
    <name evidence="1" type="ORF">O6H91_07G004100</name>
</gene>
<keyword evidence="2" id="KW-1185">Reference proteome</keyword>
<organism evidence="1 2">
    <name type="scientific">Diphasiastrum complanatum</name>
    <name type="common">Issler's clubmoss</name>
    <name type="synonym">Lycopodium complanatum</name>
    <dbReference type="NCBI Taxonomy" id="34168"/>
    <lineage>
        <taxon>Eukaryota</taxon>
        <taxon>Viridiplantae</taxon>
        <taxon>Streptophyta</taxon>
        <taxon>Embryophyta</taxon>
        <taxon>Tracheophyta</taxon>
        <taxon>Lycopodiopsida</taxon>
        <taxon>Lycopodiales</taxon>
        <taxon>Lycopodiaceae</taxon>
        <taxon>Lycopodioideae</taxon>
        <taxon>Diphasiastrum</taxon>
    </lineage>
</organism>
<dbReference type="EMBL" id="CM055098">
    <property type="protein sequence ID" value="KAJ7548243.1"/>
    <property type="molecule type" value="Genomic_DNA"/>
</dbReference>
<sequence length="564" mass="62777">MELILATTLNPFSTETRCTATKLKICRSRPTAAATSCWQGLNAFSSSKTGLWVLSGRWIAAPGCVIKCSVFSSESSSFSTSQSASLREIPGSYGLPVFGPLKDRLDFFWFQGENQFYKARMDKYESTVFRVNFPPFPPGFPYSRGVALLDQKSYGVLYDTSKVQKEDMFTGSFAPSKDFTGGYRMLAALDPSHEKHTILKSMLFELLKVNRTRTIFEFSKAFAETFDAVERQISQGKQVDFYSSTQKFVLDFLIRTIVHRDPAKPGHASLANDGPSLFQTWIGVQYGGIAQSGLPHIVEEFALHNFPLPFFLVKGMYGRIYKFFRTYATEAIAVASSKFGLDREEATHNLIFILGVNAWLGLIRLFPAIIYHVANGGSELQGRLRAEVRSSASSTRAGLTAEAIASMPLIRSTVLEVLRLSAPAKYQYARAKTDLIIESHDAAYMIKKGELLGGCLHFASRDPAVFDDPETFVADRFMGEKGKKLLPNLLWSNGYNHQPATAVNKQCGGKDLVEHISCLFLAELFTRYDSFQIAEPASIYSYPPRIKFTSMQKASSPSRIPVPV</sequence>
<proteinExistence type="predicted"/>
<evidence type="ECO:0000313" key="1">
    <source>
        <dbReference type="EMBL" id="KAJ7548243.1"/>
    </source>
</evidence>
<comment type="caution">
    <text evidence="1">The sequence shown here is derived from an EMBL/GenBank/DDBJ whole genome shotgun (WGS) entry which is preliminary data.</text>
</comment>
<reference evidence="2" key="1">
    <citation type="journal article" date="2024" name="Proc. Natl. Acad. Sci. U.S.A.">
        <title>Extraordinary preservation of gene collinearity over three hundred million years revealed in homosporous lycophytes.</title>
        <authorList>
            <person name="Li C."/>
            <person name="Wickell D."/>
            <person name="Kuo L.Y."/>
            <person name="Chen X."/>
            <person name="Nie B."/>
            <person name="Liao X."/>
            <person name="Peng D."/>
            <person name="Ji J."/>
            <person name="Jenkins J."/>
            <person name="Williams M."/>
            <person name="Shu S."/>
            <person name="Plott C."/>
            <person name="Barry K."/>
            <person name="Rajasekar S."/>
            <person name="Grimwood J."/>
            <person name="Han X."/>
            <person name="Sun S."/>
            <person name="Hou Z."/>
            <person name="He W."/>
            <person name="Dai G."/>
            <person name="Sun C."/>
            <person name="Schmutz J."/>
            <person name="Leebens-Mack J.H."/>
            <person name="Li F.W."/>
            <person name="Wang L."/>
        </authorList>
    </citation>
    <scope>NUCLEOTIDE SEQUENCE [LARGE SCALE GENOMIC DNA]</scope>
    <source>
        <strain evidence="2">cv. PW_Plant_1</strain>
    </source>
</reference>
<dbReference type="Proteomes" id="UP001162992">
    <property type="component" value="Chromosome 7"/>
</dbReference>